<name>A0AA96ZXJ5_9EURY</name>
<gene>
    <name evidence="1" type="ORF">MmiEs2_12580</name>
</gene>
<accession>A0AA96ZXJ5</accession>
<reference evidence="1 2" key="1">
    <citation type="submission" date="2023-07" db="EMBL/GenBank/DDBJ databases">
        <title>Closed genome sequence of Methanimicrococcus sp. Es2.</title>
        <authorList>
            <person name="Protasov E."/>
            <person name="Platt K."/>
            <person name="Reeh H."/>
            <person name="Poehlein A."/>
            <person name="Daniel R."/>
            <person name="Brune A."/>
        </authorList>
    </citation>
    <scope>NUCLEOTIDE SEQUENCE [LARGE SCALE GENOMIC DNA]</scope>
    <source>
        <strain evidence="1 2">Es2</strain>
    </source>
</reference>
<keyword evidence="2" id="KW-1185">Reference proteome</keyword>
<sequence>MAESKTRKKLNWNKLTAYIIRGIGNFDSRIFYRVGVLDCA</sequence>
<dbReference type="Proteomes" id="UP001302662">
    <property type="component" value="Chromosome"/>
</dbReference>
<dbReference type="GeneID" id="85197729"/>
<evidence type="ECO:0000313" key="2">
    <source>
        <dbReference type="Proteomes" id="UP001302662"/>
    </source>
</evidence>
<proteinExistence type="predicted"/>
<dbReference type="KEGG" id="mees:MmiEs2_12580"/>
<protein>
    <submittedName>
        <fullName evidence="1">Uncharacterized protein</fullName>
    </submittedName>
</protein>
<dbReference type="RefSeq" id="WP_316559043.1">
    <property type="nucleotide sequence ID" value="NZ_CP131062.1"/>
</dbReference>
<dbReference type="EMBL" id="CP131062">
    <property type="protein sequence ID" value="WNY29044.1"/>
    <property type="molecule type" value="Genomic_DNA"/>
</dbReference>
<evidence type="ECO:0000313" key="1">
    <source>
        <dbReference type="EMBL" id="WNY29044.1"/>
    </source>
</evidence>
<organism evidence="1 2">
    <name type="scientific">Methanimicrococcus stummii</name>
    <dbReference type="NCBI Taxonomy" id="3028294"/>
    <lineage>
        <taxon>Archaea</taxon>
        <taxon>Methanobacteriati</taxon>
        <taxon>Methanobacteriota</taxon>
        <taxon>Stenosarchaea group</taxon>
        <taxon>Methanomicrobia</taxon>
        <taxon>Methanosarcinales</taxon>
        <taxon>Methanosarcinaceae</taxon>
        <taxon>Methanimicrococcus</taxon>
    </lineage>
</organism>
<dbReference type="AlphaFoldDB" id="A0AA96ZXJ5"/>